<dbReference type="VEuPathDB" id="GiardiaDB:GMRT_10931"/>
<gene>
    <name evidence="1" type="ORF">GMRT_10931</name>
</gene>
<evidence type="ECO:0000313" key="2">
    <source>
        <dbReference type="Proteomes" id="UP000315496"/>
    </source>
</evidence>
<name>A0A4Z1T463_GIAMU</name>
<dbReference type="EMBL" id="VDLU01000001">
    <property type="protein sequence ID" value="TNJ30448.1"/>
    <property type="molecule type" value="Genomic_DNA"/>
</dbReference>
<dbReference type="OrthoDB" id="10252335at2759"/>
<reference evidence="1 2" key="1">
    <citation type="submission" date="2019-05" db="EMBL/GenBank/DDBJ databases">
        <title>The compact genome of Giardia muris reveals important steps in the evolution of intestinal protozoan parasites.</title>
        <authorList>
            <person name="Xu F."/>
            <person name="Jimenez-Gonzalez A."/>
            <person name="Einarsson E."/>
            <person name="Astvaldsson A."/>
            <person name="Peirasmaki D."/>
            <person name="Eckmann L."/>
            <person name="Andersson J.O."/>
            <person name="Svard S.G."/>
            <person name="Jerlstrom-Hultqvist J."/>
        </authorList>
    </citation>
    <scope>NUCLEOTIDE SEQUENCE [LARGE SCALE GENOMIC DNA]</scope>
    <source>
        <strain evidence="1 2">Roberts-Thomson</strain>
    </source>
</reference>
<sequence>MAQVELSYDELFTILRSVGLPQLEVDITRLDGIVDLVKRDLRAPVPQQIPDGVKPYHQASSLDNACVPYVLLFNTRASAHRTVLLLTKTIKRLEAANQTTEAFALKGHVRRLLADGLHTHLVDSLRSFIDNQAIGLNAQNFASSTPEKLLTAQLAAADCQHVALVLFCIAEIIEVPTAFCTCCELLANTIENLLVTVRECAYNFPRLITPILSSMTAALHIVSLAYILSVMYCQDDIQMPETRPSRELHVVDILTLLEVHAGPSIQASLFWLHMALSNFLPRFPQERLNMAVAGAVDSVWTRDILPALRAGPQRMIARPIQTNAFGQVVHSTAGGSNSSVLSLEERLNAIRGQLAEKLVDESFLEATFDLQRARGMRQLADFPVPDFSALKQYAYICLLVYRINSGVGNAPIQVENEQQYYDYLRQVLSNEEFAGIITRLTVMAIALFARHEDTRQLHSLPLITTSLGPHSECVHTYVHDDFEDMLPLIFTKIGALFGTAFSWLDPVVKQCRLREAESFYRLVDIALEECMHRERQEIGRVRDVRRTDRNVGISRYNHMYGAQSGFGGMDTDALGQSSVSIALSGVSLELSCSRLMACIGCLLTVGGDDAYRGLNSDGIVQTIISWLLAELDTPSQILGAFSIAQGLSHCPEHGVEHMHALLQSTREPYLTAPFVDLIGRHRSTAGAQGSMFGAVATTSLTADPIVFDCVTAYACPFSIYYLSKVFTLVGGIGGFPKEQLQTTGIRTLATATTTAFGVVTNALTEAARGPTSLPARINDDSYLLTARDVITDRDAVGYLPQLLTTNIESFIVSVISTVKPLTEMSLYNLIVLEQTILVLSQYMVNPSTTAQIAFFLLLRISSSVSVAPDHTLRNPKFNGIIENATGLRYLRLLEATLKLLAHSNGIDSLLFLGGFTASEALEGASSMASALTEVAFQAGPLFEATRPSLSNEVEQHLHNLEDALTSLINSSLLSCKAAYLDLLSSYLSSSLCIYNKARVRYMTPSVTTVARQTELVVITQLNQAFIEVATNKHYADLLGHHIQQSHTLHLFVSILHLFSICLRSTLGATWDDLIASAQETPILDNFIDLAQAIIEILIVDKDFLPILASFIKRATMAALYGQYIYTVVPGSQTPLIETPLPASEQSVALCVLFASRMFTLAELFSEQLPHLMNSAKLFADTRVQCPYFGDLPGCYTPQNQKAIYNAGGASAVRTGNTSMLTLLLSLFDRFTGSSVHQAAKYALINMRKVLTTATFTSAISSSCNVREVLGRLAHSFVHSDSCADNFLSVLTSCYQAHEYGVDDLLSLFLLGVPSERQKISPNLLEVDPVSAIYYPLRRLHRDEHNQLWLIPSVVEQSYLLLSMFLECMYSDGGDPRSKLAITLISDLESYLEKHRRREFFLDTYEKTLRIVRLLGERQAYYTEEAMDSDTLLELTTQIHEVLFAVAACLRLLTVFIFIAFRSQICSDESLANFIATLFGTVVSMVCWPGNREDDLNKFIDHMPQPDRALLDRLRNPENFDKLSDETVGTIASMAAVTFDKDEDVEDAGLKELIVLIMGIVATSPRPQLSDLSRQAMTKALWNLTGSELRLHQMVSLTQLGTQVLLMPISSAQRERIMQDATLVNASACVSEAFTAVIDNFSNLLNETYTTLHKGVKDRKLANCGTRLPATAIFNGYIAASTFSLSYYVNPEDMEMQHLTPEVLNGMLLSINLSASFVRLQLNNKGFFGAAFVPQVCFRWLYVPLRVLANLAAEDNDFALQQGFSTVSSVLQAICYIIRAYETNYSFVIDLLTYFKEGLKIQAYFTDAIRLALSLIEVAGTSLHMTTVTDYLGHTAIAFLQNFVELVDALSLAIKHFQDMKIFFDGFFGQLITQNIIGILFRCILGIGMSLFAPLRAAGTTNSISQAILLASDASVRASGQRSSPLTSGAGYDIPLPNVLFIRGLLLATARYIGYGDVAGLEKHTLQLLEQGNGWLELLQLLTLNTQVAADDVTAYFVELQNAKRTDGDTFFTEVMDTNMPGSLSSSYQYEMAGRSPFYRIHIVGHSFLTLLVSTLQGPIHAQHTMAASTTVRGLVTNATFAKALIQTLENGSILQMLNDSIPGYVSLRQSPLPLILSSIFGEVEKAVTVLLSSNVITEEVISQVSRVLYFISEVLPRAVPSRKVLMDTRVTYIPLSVTAILPALSISISILVEYLITKTSPLLDAKNPAALLSLVRDVGGSVLPLVDSLLNVLVTHEDIDKLNDCICEQCINKLIYLSLFILHPDYSLIIDKVYSGDAATRPNVGFITLSGVLDSICKSLQGIQTESAERLTWMIEAIRRCQPREY</sequence>
<evidence type="ECO:0000313" key="1">
    <source>
        <dbReference type="EMBL" id="TNJ30448.1"/>
    </source>
</evidence>
<proteinExistence type="predicted"/>
<dbReference type="Proteomes" id="UP000315496">
    <property type="component" value="Chromosome 1"/>
</dbReference>
<organism evidence="1 2">
    <name type="scientific">Giardia muris</name>
    <dbReference type="NCBI Taxonomy" id="5742"/>
    <lineage>
        <taxon>Eukaryota</taxon>
        <taxon>Metamonada</taxon>
        <taxon>Diplomonadida</taxon>
        <taxon>Hexamitidae</taxon>
        <taxon>Giardiinae</taxon>
        <taxon>Giardia</taxon>
    </lineage>
</organism>
<keyword evidence="2" id="KW-1185">Reference proteome</keyword>
<accession>A0A4Z1T463</accession>
<comment type="caution">
    <text evidence="1">The sequence shown here is derived from an EMBL/GenBank/DDBJ whole genome shotgun (WGS) entry which is preliminary data.</text>
</comment>
<protein>
    <submittedName>
        <fullName evidence="1">Uncharacterized protein</fullName>
    </submittedName>
</protein>